<dbReference type="GO" id="GO:0016740">
    <property type="term" value="F:transferase activity"/>
    <property type="evidence" value="ECO:0007669"/>
    <property type="project" value="UniProtKB-KW"/>
</dbReference>
<dbReference type="PROSITE" id="PS51094">
    <property type="entry name" value="PTS_EIIA_TYPE_2"/>
    <property type="match status" value="1"/>
</dbReference>
<sequence length="131" mass="15006">MKDDQLFHIYPKKGFSSKEEVLAFLGRKSQQLVGISVTEFKNQLLKREKQGSIEIAPGVLLPHFESASFTQSKVFVLSLKSEVEDWNQEIHKTKLVIVILLKAEEEKAIKQEIAAFTRKLADDNFLDELMN</sequence>
<evidence type="ECO:0000313" key="2">
    <source>
        <dbReference type="EMBL" id="BAK93938.1"/>
    </source>
</evidence>
<dbReference type="KEGG" id="thl:TEH_06110"/>
<organism evidence="2 3">
    <name type="scientific">Tetragenococcus halophilus (strain DSM 20338 / JCM 20259 / NCIMB 9735 / NBRC 12172)</name>
    <name type="common">Pediococcus halophilus</name>
    <dbReference type="NCBI Taxonomy" id="945021"/>
    <lineage>
        <taxon>Bacteria</taxon>
        <taxon>Bacillati</taxon>
        <taxon>Bacillota</taxon>
        <taxon>Bacilli</taxon>
        <taxon>Lactobacillales</taxon>
        <taxon>Enterococcaceae</taxon>
        <taxon>Tetragenococcus</taxon>
    </lineage>
</organism>
<dbReference type="EC" id="2.7.1.191" evidence="2"/>
<reference evidence="2 3" key="1">
    <citation type="submission" date="2011-01" db="EMBL/GenBank/DDBJ databases">
        <title>Whole genome sequence of Tetragenococcus halophilus NBRC 12172.</title>
        <authorList>
            <person name="Nakazawa H."/>
            <person name="Omata S."/>
            <person name="Koga C."/>
            <person name="Watanabe Y."/>
            <person name="Katano Y."/>
            <person name="Ito N."/>
            <person name="Tsukatani N."/>
            <person name="Ankai A."/>
            <person name="Oguchi A."/>
            <person name="Fukui S."/>
            <person name="Yashiro I."/>
            <person name="Kamata S."/>
            <person name="Hashimoto Y."/>
            <person name="Yamazaki J."/>
            <person name="Taguchi H."/>
            <person name="Tanaka A."/>
            <person name="Koyama T."/>
            <person name="Ichige A."/>
            <person name="Hanya Y."/>
            <person name="Tanikawa S."/>
            <person name="Yamazaki S."/>
            <person name="Fujita N."/>
        </authorList>
    </citation>
    <scope>NUCLEOTIDE SEQUENCE [LARGE SCALE GENOMIC DNA]</scope>
    <source>
        <strain evidence="3">DSM 20338 / JCM 20259 / NCIMB 9735 / NBRC 12172</strain>
    </source>
</reference>
<feature type="domain" description="PTS EIIA type-2" evidence="1">
    <location>
        <begin position="1"/>
        <end position="131"/>
    </location>
</feature>
<accession>A0AAN1SF82</accession>
<dbReference type="Pfam" id="PF00359">
    <property type="entry name" value="PTS_EIIA_2"/>
    <property type="match status" value="1"/>
</dbReference>
<dbReference type="Proteomes" id="UP000002663">
    <property type="component" value="Chromosome"/>
</dbReference>
<name>A0AAN1SF82_TETHN</name>
<keyword evidence="2" id="KW-0808">Transferase</keyword>
<gene>
    <name evidence="2" type="ordered locus">TEH_06110</name>
</gene>
<dbReference type="AlphaFoldDB" id="A0AAN1SF82"/>
<protein>
    <submittedName>
        <fullName evidence="2">Phosphotransferase system enzyme IIA component</fullName>
        <ecNumber evidence="2">2.7.1.191</ecNumber>
    </submittedName>
</protein>
<dbReference type="RefSeq" id="WP_014124004.1">
    <property type="nucleotide sequence ID" value="NC_016052.1"/>
</dbReference>
<dbReference type="Gene3D" id="3.40.930.10">
    <property type="entry name" value="Mannitol-specific EII, Chain A"/>
    <property type="match status" value="1"/>
</dbReference>
<dbReference type="InterPro" id="IPR016152">
    <property type="entry name" value="PTrfase/Anion_transptr"/>
</dbReference>
<dbReference type="InterPro" id="IPR002178">
    <property type="entry name" value="PTS_EIIA_type-2_dom"/>
</dbReference>
<dbReference type="EMBL" id="AP012046">
    <property type="protein sequence ID" value="BAK93938.1"/>
    <property type="molecule type" value="Genomic_DNA"/>
</dbReference>
<evidence type="ECO:0000259" key="1">
    <source>
        <dbReference type="PROSITE" id="PS51094"/>
    </source>
</evidence>
<dbReference type="SUPFAM" id="SSF55804">
    <property type="entry name" value="Phoshotransferase/anion transport protein"/>
    <property type="match status" value="1"/>
</dbReference>
<proteinExistence type="predicted"/>
<evidence type="ECO:0000313" key="3">
    <source>
        <dbReference type="Proteomes" id="UP000002663"/>
    </source>
</evidence>